<evidence type="ECO:0000313" key="2">
    <source>
        <dbReference type="EMBL" id="KYP48818.1"/>
    </source>
</evidence>
<organism evidence="2 3">
    <name type="scientific">Cajanus cajan</name>
    <name type="common">Pigeon pea</name>
    <name type="synonym">Cajanus indicus</name>
    <dbReference type="NCBI Taxonomy" id="3821"/>
    <lineage>
        <taxon>Eukaryota</taxon>
        <taxon>Viridiplantae</taxon>
        <taxon>Streptophyta</taxon>
        <taxon>Embryophyta</taxon>
        <taxon>Tracheophyta</taxon>
        <taxon>Spermatophyta</taxon>
        <taxon>Magnoliopsida</taxon>
        <taxon>eudicotyledons</taxon>
        <taxon>Gunneridae</taxon>
        <taxon>Pentapetalae</taxon>
        <taxon>rosids</taxon>
        <taxon>fabids</taxon>
        <taxon>Fabales</taxon>
        <taxon>Fabaceae</taxon>
        <taxon>Papilionoideae</taxon>
        <taxon>50 kb inversion clade</taxon>
        <taxon>NPAAA clade</taxon>
        <taxon>indigoferoid/millettioid clade</taxon>
        <taxon>Phaseoleae</taxon>
        <taxon>Cajanus</taxon>
    </lineage>
</organism>
<keyword evidence="3" id="KW-1185">Reference proteome</keyword>
<dbReference type="EMBL" id="KQ483490">
    <property type="protein sequence ID" value="KYP48818.1"/>
    <property type="molecule type" value="Genomic_DNA"/>
</dbReference>
<keyword evidence="1" id="KW-1133">Transmembrane helix</keyword>
<proteinExistence type="predicted"/>
<keyword evidence="1" id="KW-0472">Membrane</keyword>
<feature type="transmembrane region" description="Helical" evidence="1">
    <location>
        <begin position="82"/>
        <end position="102"/>
    </location>
</feature>
<name>A0A151S226_CAJCA</name>
<feature type="transmembrane region" description="Helical" evidence="1">
    <location>
        <begin position="108"/>
        <end position="127"/>
    </location>
</feature>
<sequence>MAGIEVTTITTCFVKVVGTIKQDNKVMMQWGLMGLVSWVCCRTTTEFASVSIDLDMEGHSRKREEGDSNKKKASLPNILKEIAISCLAICVGATVLLLVASLTREYKVGLGTIVTAMSFSLFGFGWLCNVGQGSSVEVLSQWNMTRCK</sequence>
<dbReference type="STRING" id="3821.A0A151S226"/>
<dbReference type="AlphaFoldDB" id="A0A151S226"/>
<evidence type="ECO:0000313" key="3">
    <source>
        <dbReference type="Proteomes" id="UP000075243"/>
    </source>
</evidence>
<keyword evidence="1" id="KW-0812">Transmembrane</keyword>
<accession>A0A151S226</accession>
<gene>
    <name evidence="2" type="ORF">KK1_029459</name>
</gene>
<dbReference type="Proteomes" id="UP000075243">
    <property type="component" value="Unassembled WGS sequence"/>
</dbReference>
<evidence type="ECO:0000256" key="1">
    <source>
        <dbReference type="SAM" id="Phobius"/>
    </source>
</evidence>
<protein>
    <submittedName>
        <fullName evidence="2">Nodulin-21</fullName>
    </submittedName>
</protein>
<reference evidence="2" key="1">
    <citation type="journal article" date="2012" name="Nat. Biotechnol.">
        <title>Draft genome sequence of pigeonpea (Cajanus cajan), an orphan legume crop of resource-poor farmers.</title>
        <authorList>
            <person name="Varshney R.K."/>
            <person name="Chen W."/>
            <person name="Li Y."/>
            <person name="Bharti A.K."/>
            <person name="Saxena R.K."/>
            <person name="Schlueter J.A."/>
            <person name="Donoghue M.T."/>
            <person name="Azam S."/>
            <person name="Fan G."/>
            <person name="Whaley A.M."/>
            <person name="Farmer A.D."/>
            <person name="Sheridan J."/>
            <person name="Iwata A."/>
            <person name="Tuteja R."/>
            <person name="Penmetsa R.V."/>
            <person name="Wu W."/>
            <person name="Upadhyaya H.D."/>
            <person name="Yang S.P."/>
            <person name="Shah T."/>
            <person name="Saxena K.B."/>
            <person name="Michael T."/>
            <person name="McCombie W.R."/>
            <person name="Yang B."/>
            <person name="Zhang G."/>
            <person name="Yang H."/>
            <person name="Wang J."/>
            <person name="Spillane C."/>
            <person name="Cook D.R."/>
            <person name="May G.D."/>
            <person name="Xu X."/>
            <person name="Jackson S.A."/>
        </authorList>
    </citation>
    <scope>NUCLEOTIDE SEQUENCE [LARGE SCALE GENOMIC DNA]</scope>
</reference>
<dbReference type="Gramene" id="C.cajan_28743.t">
    <property type="protein sequence ID" value="C.cajan_28743.t"/>
    <property type="gene ID" value="C.cajan_28743"/>
</dbReference>